<sequence length="128" mass="12440">MSTSTCASVSAAAGAAAASISCSARPAEASCRAAPPKGGRGGSQPGLGGAAGSRRWSFGPAFAFGPGPSRQACSGGSGSTSAAASVSAAKRVARCAHMGPRASTRPREGLAGKPRRKWAFGPGRHTVV</sequence>
<dbReference type="AlphaFoldDB" id="A0A7S1XQG7"/>
<protein>
    <submittedName>
        <fullName evidence="2">Uncharacterized protein</fullName>
    </submittedName>
</protein>
<feature type="region of interest" description="Disordered" evidence="1">
    <location>
        <begin position="97"/>
        <end position="128"/>
    </location>
</feature>
<evidence type="ECO:0000313" key="2">
    <source>
        <dbReference type="EMBL" id="CAD9251655.1"/>
    </source>
</evidence>
<organism evidence="2">
    <name type="scientific">Phaeomonas parva</name>
    <dbReference type="NCBI Taxonomy" id="124430"/>
    <lineage>
        <taxon>Eukaryota</taxon>
        <taxon>Sar</taxon>
        <taxon>Stramenopiles</taxon>
        <taxon>Ochrophyta</taxon>
        <taxon>Pinguiophyceae</taxon>
        <taxon>Pinguiochrysidales</taxon>
        <taxon>Pinguiochrysidaceae</taxon>
        <taxon>Phaeomonas</taxon>
    </lineage>
</organism>
<accession>A0A7S1XQG7</accession>
<name>A0A7S1XQG7_9STRA</name>
<dbReference type="EMBL" id="HBGJ01015528">
    <property type="protein sequence ID" value="CAD9251655.1"/>
    <property type="molecule type" value="Transcribed_RNA"/>
</dbReference>
<gene>
    <name evidence="2" type="ORF">PPAR1163_LOCUS10017</name>
</gene>
<reference evidence="2" key="1">
    <citation type="submission" date="2021-01" db="EMBL/GenBank/DDBJ databases">
        <authorList>
            <person name="Corre E."/>
            <person name="Pelletier E."/>
            <person name="Niang G."/>
            <person name="Scheremetjew M."/>
            <person name="Finn R."/>
            <person name="Kale V."/>
            <person name="Holt S."/>
            <person name="Cochrane G."/>
            <person name="Meng A."/>
            <person name="Brown T."/>
            <person name="Cohen L."/>
        </authorList>
    </citation>
    <scope>NUCLEOTIDE SEQUENCE</scope>
    <source>
        <strain evidence="2">CCMP2877</strain>
    </source>
</reference>
<feature type="region of interest" description="Disordered" evidence="1">
    <location>
        <begin position="29"/>
        <end position="63"/>
    </location>
</feature>
<feature type="compositionally biased region" description="Gly residues" evidence="1">
    <location>
        <begin position="38"/>
        <end position="51"/>
    </location>
</feature>
<proteinExistence type="predicted"/>
<evidence type="ECO:0000256" key="1">
    <source>
        <dbReference type="SAM" id="MobiDB-lite"/>
    </source>
</evidence>